<sequence>MEKERVVMRTSANRIDIMWGGKNKQKGKDSIGKTVAEGKEDNSKTQNEKTATDPSHRAVSEISEILCEIHKSGHPYKTS</sequence>
<dbReference type="EMBL" id="VIEB01000103">
    <property type="protein sequence ID" value="TQE06439.1"/>
    <property type="molecule type" value="Genomic_DNA"/>
</dbReference>
<dbReference type="AlphaFoldDB" id="A0A540N5Z9"/>
<name>A0A540N5Z9_MALBA</name>
<feature type="region of interest" description="Disordered" evidence="1">
    <location>
        <begin position="18"/>
        <end position="58"/>
    </location>
</feature>
<evidence type="ECO:0000313" key="3">
    <source>
        <dbReference type="Proteomes" id="UP000315295"/>
    </source>
</evidence>
<dbReference type="Proteomes" id="UP000315295">
    <property type="component" value="Unassembled WGS sequence"/>
</dbReference>
<keyword evidence="3" id="KW-1185">Reference proteome</keyword>
<proteinExistence type="predicted"/>
<evidence type="ECO:0000313" key="2">
    <source>
        <dbReference type="EMBL" id="TQE06439.1"/>
    </source>
</evidence>
<protein>
    <submittedName>
        <fullName evidence="2">Uncharacterized protein</fullName>
    </submittedName>
</protein>
<evidence type="ECO:0000256" key="1">
    <source>
        <dbReference type="SAM" id="MobiDB-lite"/>
    </source>
</evidence>
<gene>
    <name evidence="2" type="ORF">C1H46_007938</name>
</gene>
<organism evidence="2 3">
    <name type="scientific">Malus baccata</name>
    <name type="common">Siberian crab apple</name>
    <name type="synonym">Pyrus baccata</name>
    <dbReference type="NCBI Taxonomy" id="106549"/>
    <lineage>
        <taxon>Eukaryota</taxon>
        <taxon>Viridiplantae</taxon>
        <taxon>Streptophyta</taxon>
        <taxon>Embryophyta</taxon>
        <taxon>Tracheophyta</taxon>
        <taxon>Spermatophyta</taxon>
        <taxon>Magnoliopsida</taxon>
        <taxon>eudicotyledons</taxon>
        <taxon>Gunneridae</taxon>
        <taxon>Pentapetalae</taxon>
        <taxon>rosids</taxon>
        <taxon>fabids</taxon>
        <taxon>Rosales</taxon>
        <taxon>Rosaceae</taxon>
        <taxon>Amygdaloideae</taxon>
        <taxon>Maleae</taxon>
        <taxon>Malus</taxon>
    </lineage>
</organism>
<reference evidence="2 3" key="1">
    <citation type="journal article" date="2019" name="G3 (Bethesda)">
        <title>Sequencing of a Wild Apple (Malus baccata) Genome Unravels the Differences Between Cultivated and Wild Apple Species Regarding Disease Resistance and Cold Tolerance.</title>
        <authorList>
            <person name="Chen X."/>
        </authorList>
    </citation>
    <scope>NUCLEOTIDE SEQUENCE [LARGE SCALE GENOMIC DNA]</scope>
    <source>
        <strain evidence="3">cv. Shandingzi</strain>
        <tissue evidence="2">Leaves</tissue>
    </source>
</reference>
<comment type="caution">
    <text evidence="2">The sequence shown here is derived from an EMBL/GenBank/DDBJ whole genome shotgun (WGS) entry which is preliminary data.</text>
</comment>
<feature type="compositionally biased region" description="Basic and acidic residues" evidence="1">
    <location>
        <begin position="26"/>
        <end position="58"/>
    </location>
</feature>
<accession>A0A540N5Z9</accession>